<comment type="similarity">
    <text evidence="2 6">Belongs to the FKBP-type PPIase family.</text>
</comment>
<evidence type="ECO:0000256" key="4">
    <source>
        <dbReference type="ARBA" id="ARBA00023235"/>
    </source>
</evidence>
<dbReference type="PANTHER" id="PTHR43811:SF19">
    <property type="entry name" value="39 KDA FK506-BINDING NUCLEAR PROTEIN"/>
    <property type="match status" value="1"/>
</dbReference>
<proteinExistence type="inferred from homology"/>
<evidence type="ECO:0000256" key="6">
    <source>
        <dbReference type="RuleBase" id="RU003915"/>
    </source>
</evidence>
<dbReference type="GO" id="GO:0003755">
    <property type="term" value="F:peptidyl-prolyl cis-trans isomerase activity"/>
    <property type="evidence" value="ECO:0007669"/>
    <property type="project" value="UniProtKB-UniRule"/>
</dbReference>
<dbReference type="EC" id="5.2.1.8" evidence="6"/>
<accession>A0A0C3M838</accession>
<evidence type="ECO:0000313" key="12">
    <source>
        <dbReference type="Proteomes" id="UP000031980"/>
    </source>
</evidence>
<evidence type="ECO:0000256" key="5">
    <source>
        <dbReference type="PROSITE-ProRule" id="PRU00277"/>
    </source>
</evidence>
<dbReference type="Pfam" id="PF01346">
    <property type="entry name" value="FKBP_N"/>
    <property type="match status" value="1"/>
</dbReference>
<keyword evidence="12" id="KW-1185">Reference proteome</keyword>
<evidence type="ECO:0000313" key="9">
    <source>
        <dbReference type="EMBL" id="KIO42547.1"/>
    </source>
</evidence>
<dbReference type="SUPFAM" id="SSF54534">
    <property type="entry name" value="FKBP-like"/>
    <property type="match status" value="1"/>
</dbReference>
<dbReference type="EMBL" id="JPIT01000039">
    <property type="protein sequence ID" value="KIO42547.1"/>
    <property type="molecule type" value="Genomic_DNA"/>
</dbReference>
<evidence type="ECO:0000313" key="11">
    <source>
        <dbReference type="Proteomes" id="UP000031937"/>
    </source>
</evidence>
<reference evidence="9 11" key="2">
    <citation type="submission" date="2014-07" db="EMBL/GenBank/DDBJ databases">
        <title>Porphyromonadaceae bacterium OUH 334697 = ATCC BAA-2682 = DSM 28341 draft genome.</title>
        <authorList>
            <person name="Sydenham T.V."/>
            <person name="Hasman H."/>
            <person name="Justesen U.S."/>
        </authorList>
    </citation>
    <scope>NUCLEOTIDE SEQUENCE [LARGE SCALE GENOMIC DNA]</scope>
    <source>
        <strain evidence="9 11">OUH 334697</strain>
    </source>
</reference>
<dbReference type="InterPro" id="IPR036944">
    <property type="entry name" value="PPIase_FKBP_N_sf"/>
</dbReference>
<evidence type="ECO:0000256" key="2">
    <source>
        <dbReference type="ARBA" id="ARBA00006577"/>
    </source>
</evidence>
<organism evidence="10 12">
    <name type="scientific">Sanguibacteroides justesenii</name>
    <dbReference type="NCBI Taxonomy" id="1547597"/>
    <lineage>
        <taxon>Bacteria</taxon>
        <taxon>Pseudomonadati</taxon>
        <taxon>Bacteroidota</taxon>
        <taxon>Bacteroidia</taxon>
        <taxon>Bacteroidales</taxon>
        <taxon>Porphyromonadaceae</taxon>
        <taxon>Sanguibacteroides</taxon>
    </lineage>
</organism>
<dbReference type="AlphaFoldDB" id="A0A0C3M838"/>
<dbReference type="InterPro" id="IPR000774">
    <property type="entry name" value="PPIase_FKBP_N"/>
</dbReference>
<dbReference type="RefSeq" id="WP_041504592.1">
    <property type="nucleotide sequence ID" value="NZ_JPIT01000039.1"/>
</dbReference>
<gene>
    <name evidence="10" type="ORF">BA92_14825</name>
    <name evidence="9" type="ORF">IE90_14800</name>
</gene>
<dbReference type="InterPro" id="IPR046357">
    <property type="entry name" value="PPIase_dom_sf"/>
</dbReference>
<dbReference type="Proteomes" id="UP000031937">
    <property type="component" value="Unassembled WGS sequence"/>
</dbReference>
<name>A0A0C3M838_9PORP</name>
<evidence type="ECO:0000259" key="8">
    <source>
        <dbReference type="PROSITE" id="PS50059"/>
    </source>
</evidence>
<keyword evidence="4 5" id="KW-0413">Isomerase</keyword>
<feature type="chain" id="PRO_5043118834" description="Peptidyl-prolyl cis-trans isomerase" evidence="7">
    <location>
        <begin position="24"/>
        <end position="234"/>
    </location>
</feature>
<evidence type="ECO:0000256" key="7">
    <source>
        <dbReference type="SAM" id="SignalP"/>
    </source>
</evidence>
<dbReference type="PROSITE" id="PS51257">
    <property type="entry name" value="PROKAR_LIPOPROTEIN"/>
    <property type="match status" value="1"/>
</dbReference>
<dbReference type="Pfam" id="PF00254">
    <property type="entry name" value="FKBP_C"/>
    <property type="match status" value="1"/>
</dbReference>
<dbReference type="Gene3D" id="3.10.50.40">
    <property type="match status" value="1"/>
</dbReference>
<comment type="caution">
    <text evidence="10">The sequence shown here is derived from an EMBL/GenBank/DDBJ whole genome shotgun (WGS) entry which is preliminary data.</text>
</comment>
<dbReference type="Proteomes" id="UP000031980">
    <property type="component" value="Unassembled WGS sequence"/>
</dbReference>
<comment type="catalytic activity">
    <reaction evidence="1 5 6">
        <text>[protein]-peptidylproline (omega=180) = [protein]-peptidylproline (omega=0)</text>
        <dbReference type="Rhea" id="RHEA:16237"/>
        <dbReference type="Rhea" id="RHEA-COMP:10747"/>
        <dbReference type="Rhea" id="RHEA-COMP:10748"/>
        <dbReference type="ChEBI" id="CHEBI:83833"/>
        <dbReference type="ChEBI" id="CHEBI:83834"/>
        <dbReference type="EC" id="5.2.1.8"/>
    </reaction>
</comment>
<evidence type="ECO:0000313" key="10">
    <source>
        <dbReference type="EMBL" id="KIO42633.1"/>
    </source>
</evidence>
<dbReference type="Gene3D" id="1.10.287.460">
    <property type="entry name" value="Peptidyl-prolyl cis-trans isomerase, FKBP-type, N-terminal domain"/>
    <property type="match status" value="1"/>
</dbReference>
<dbReference type="PANTHER" id="PTHR43811">
    <property type="entry name" value="FKBP-TYPE PEPTIDYL-PROLYL CIS-TRANS ISOMERASE FKPA"/>
    <property type="match status" value="1"/>
</dbReference>
<reference evidence="10 12" key="1">
    <citation type="submission" date="2014-07" db="EMBL/GenBank/DDBJ databases">
        <title>Porphyromonadaceae bacterium OUH 308042 = ATCC BAA-2681 = DSM 28342 draft genome.</title>
        <authorList>
            <person name="Sydenham T.V."/>
            <person name="Hasman H."/>
            <person name="Justensen U.S."/>
        </authorList>
    </citation>
    <scope>NUCLEOTIDE SEQUENCE [LARGE SCALE GENOMIC DNA]</scope>
    <source>
        <strain evidence="10 12">OUH 308042</strain>
    </source>
</reference>
<feature type="signal peptide" evidence="7">
    <location>
        <begin position="1"/>
        <end position="23"/>
    </location>
</feature>
<dbReference type="GO" id="GO:0006457">
    <property type="term" value="P:protein folding"/>
    <property type="evidence" value="ECO:0007669"/>
    <property type="project" value="InterPro"/>
</dbReference>
<evidence type="ECO:0000256" key="1">
    <source>
        <dbReference type="ARBA" id="ARBA00000971"/>
    </source>
</evidence>
<protein>
    <recommendedName>
        <fullName evidence="6">Peptidyl-prolyl cis-trans isomerase</fullName>
        <ecNumber evidence="6">5.2.1.8</ecNumber>
    </recommendedName>
</protein>
<dbReference type="PROSITE" id="PS50059">
    <property type="entry name" value="FKBP_PPIASE"/>
    <property type="match status" value="1"/>
</dbReference>
<evidence type="ECO:0000256" key="3">
    <source>
        <dbReference type="ARBA" id="ARBA00023110"/>
    </source>
</evidence>
<dbReference type="InterPro" id="IPR001179">
    <property type="entry name" value="PPIase_FKBP_dom"/>
</dbReference>
<sequence length="234" mass="25502">MNTKNLILMLSVVVLGFTSCCNNATKTTATLKTEADTACYYIGYMNGTMLTRNGLDKPNVEAIIAGMNTALQKKKAPADLMEMQQFLGNYIQKVMTAKAEETLKKGEAFLTENAKKEGVKTTESGLQYKIEKEGTGAIPSDTSIVKVHYKGTFINGEEFDSSYKHNKPAEFPVNGVIRGWTEALKMMPVGSKWTLYLPSKLAYGPRGTNGGPIGPNEALVFEVELLEIVSPAAK</sequence>
<keyword evidence="7" id="KW-0732">Signal</keyword>
<dbReference type="OrthoDB" id="9814548at2"/>
<keyword evidence="3 5" id="KW-0697">Rotamase</keyword>
<feature type="domain" description="PPIase FKBP-type" evidence="8">
    <location>
        <begin position="142"/>
        <end position="229"/>
    </location>
</feature>
<dbReference type="EMBL" id="JPIU01000051">
    <property type="protein sequence ID" value="KIO42633.1"/>
    <property type="molecule type" value="Genomic_DNA"/>
</dbReference>